<organism evidence="1">
    <name type="scientific">Aspergillus niger</name>
    <dbReference type="NCBI Taxonomy" id="5061"/>
    <lineage>
        <taxon>Eukaryota</taxon>
        <taxon>Fungi</taxon>
        <taxon>Dikarya</taxon>
        <taxon>Ascomycota</taxon>
        <taxon>Pezizomycotina</taxon>
        <taxon>Eurotiomycetes</taxon>
        <taxon>Eurotiomycetidae</taxon>
        <taxon>Eurotiales</taxon>
        <taxon>Aspergillaceae</taxon>
        <taxon>Aspergillus</taxon>
        <taxon>Aspergillus subgen. Circumdati</taxon>
    </lineage>
</organism>
<dbReference type="GeneID" id="84593521"/>
<sequence>MERTCPWISPIFAVGDEDDNRSEVHHNLHLKNENETASCNLFRLGARGSAHILRKSNVTQLGCHLSAMNSFNIGKALHQFDDESHRYNLRSTAQLRVTSIIGKGSEIYSSTGKSAEEHLKQNGSAV</sequence>
<evidence type="ECO:0000313" key="1">
    <source>
        <dbReference type="RefSeq" id="XP_059604924.1"/>
    </source>
</evidence>
<dbReference type="KEGG" id="ang:An16g08270"/>
<dbReference type="VEuPathDB" id="FungiDB:An16g08270"/>
<proteinExistence type="predicted"/>
<dbReference type="RefSeq" id="XP_059604924.1">
    <property type="nucleotide sequence ID" value="XM_059745331.1"/>
</dbReference>
<reference evidence="1" key="2">
    <citation type="submission" date="2025-08" db="UniProtKB">
        <authorList>
            <consortium name="RefSeq"/>
        </authorList>
    </citation>
    <scope>IDENTIFICATION</scope>
</reference>
<dbReference type="AlphaFoldDB" id="A0AAJ8E2X7"/>
<reference evidence="1" key="1">
    <citation type="submission" date="2025-02" db="EMBL/GenBank/DDBJ databases">
        <authorList>
            <consortium name="NCBI Genome Project"/>
        </authorList>
    </citation>
    <scope>NUCLEOTIDE SEQUENCE</scope>
</reference>
<protein>
    <submittedName>
        <fullName evidence="1">Uncharacterized protein</fullName>
    </submittedName>
</protein>
<name>A0AAJ8E2X7_ASPNG</name>
<gene>
    <name evidence="1" type="ORF">An16g08270</name>
</gene>
<accession>A0AAJ8E2X7</accession>